<evidence type="ECO:0000313" key="7">
    <source>
        <dbReference type="Proteomes" id="UP000467637"/>
    </source>
</evidence>
<proteinExistence type="predicted"/>
<organism evidence="6 7">
    <name type="scientific">Paenibacillus anseongense</name>
    <dbReference type="NCBI Taxonomy" id="2682845"/>
    <lineage>
        <taxon>Bacteria</taxon>
        <taxon>Bacillati</taxon>
        <taxon>Bacillota</taxon>
        <taxon>Bacilli</taxon>
        <taxon>Bacillales</taxon>
        <taxon>Paenibacillaceae</taxon>
        <taxon>Paenibacillus</taxon>
    </lineage>
</organism>
<evidence type="ECO:0000256" key="4">
    <source>
        <dbReference type="SAM" id="Phobius"/>
    </source>
</evidence>
<dbReference type="Pfam" id="PF17853">
    <property type="entry name" value="GGDEF_2"/>
    <property type="match status" value="1"/>
</dbReference>
<dbReference type="PANTHER" id="PTHR43280">
    <property type="entry name" value="ARAC-FAMILY TRANSCRIPTIONAL REGULATOR"/>
    <property type="match status" value="1"/>
</dbReference>
<name>A0ABW9U701_9BACL</name>
<evidence type="ECO:0000256" key="1">
    <source>
        <dbReference type="ARBA" id="ARBA00023015"/>
    </source>
</evidence>
<accession>A0ABW9U701</accession>
<keyword evidence="7" id="KW-1185">Reference proteome</keyword>
<dbReference type="Proteomes" id="UP000467637">
    <property type="component" value="Unassembled WGS sequence"/>
</dbReference>
<feature type="transmembrane region" description="Helical" evidence="4">
    <location>
        <begin position="21"/>
        <end position="45"/>
    </location>
</feature>
<evidence type="ECO:0000256" key="3">
    <source>
        <dbReference type="ARBA" id="ARBA00023163"/>
    </source>
</evidence>
<dbReference type="PANTHER" id="PTHR43280:SF28">
    <property type="entry name" value="HTH-TYPE TRANSCRIPTIONAL ACTIVATOR RHAS"/>
    <property type="match status" value="1"/>
</dbReference>
<gene>
    <name evidence="6" type="ORF">GON05_09640</name>
</gene>
<keyword evidence="4" id="KW-0472">Membrane</keyword>
<evidence type="ECO:0000259" key="5">
    <source>
        <dbReference type="PROSITE" id="PS01124"/>
    </source>
</evidence>
<protein>
    <submittedName>
        <fullName evidence="6">Helix-turn-helix domain-containing protein</fullName>
    </submittedName>
</protein>
<keyword evidence="4" id="KW-1133">Transmembrane helix</keyword>
<dbReference type="RefSeq" id="WP_157318952.1">
    <property type="nucleotide sequence ID" value="NZ_WSEM01000008.1"/>
</dbReference>
<sequence length="778" mass="89126">MMNWLKKIQHLFQYAIPRTNYFKRLVWLGCISVSLPLIILGSAYYQISVEKLKHQFQEDSLTSLTQLKDRTESAMTSVEYQSLQLLNNPSLRSALGQPTFSEQFVTQMELLDYMQVQKNASPLIQDIVFYSSMSDTVLTNFYGKSTLENSTQLSSIQAAMNLTKSEGWTYFPGNRQNGYISYVRQLPVMRTGPLQGLLIYQVKASEIEKLIFQSVTNKLSESLIVIDPDNTILLHSTDSSLLGKSMNDLPLYQNILNYNGKNQSFITTNESGEKFLTAINKSSLGRTYISLWPEQELTKQLNWLRLLIVSSVLIILIFGIILTIASSKFAYSPIDQLIRYGGQLRNGTLGRVSGSGNELDYIRSSLAYLNEQASSLQNYVQKIQPALRDQFMMKLLLASNVVKLAEVEEGCRSFQLPLSGNFAVLIVRPENLFKEKRFFPNEGPVIAFAVKNVMHELIDYEHISEGFVLGEEERESIAVIQFKDSANETDWNQALLAYATKIREILRTHLSFDVSIGIGGLRSEIALISESYKEASRALQQRLFDDNRTIFQYQSKAATTERLTLFNYPKDIELSITEYLLQGDHLMAKQSLQLFYERIRISDSYNTAIYCYHILLSSIIQSLEEMGYGVLDNLGDNLFVQLKARQTYSEVQEWFIEVLFPIHKQIAEQSRNNSTRKAVQLVCQHIEANQGMPSLIECAELVQISPSYLSRLFKQEAGMTFIEYLMKYKVERAKKLLEETNYSITEIAEIIGYSERNLNRAFQRHVMMSPNQYRLSLR</sequence>
<reference evidence="6 7" key="1">
    <citation type="submission" date="2019-12" db="EMBL/GenBank/DDBJ databases">
        <authorList>
            <person name="Huq M.A."/>
        </authorList>
    </citation>
    <scope>NUCLEOTIDE SEQUENCE [LARGE SCALE GENOMIC DNA]</scope>
    <source>
        <strain evidence="6 7">MAH-34</strain>
    </source>
</reference>
<dbReference type="InterPro" id="IPR009057">
    <property type="entry name" value="Homeodomain-like_sf"/>
</dbReference>
<keyword evidence="2" id="KW-0238">DNA-binding</keyword>
<dbReference type="PROSITE" id="PS01124">
    <property type="entry name" value="HTH_ARAC_FAMILY_2"/>
    <property type="match status" value="1"/>
</dbReference>
<dbReference type="InterPro" id="IPR018060">
    <property type="entry name" value="HTH_AraC"/>
</dbReference>
<feature type="domain" description="HTH araC/xylS-type" evidence="5">
    <location>
        <begin position="676"/>
        <end position="776"/>
    </location>
</feature>
<evidence type="ECO:0000256" key="2">
    <source>
        <dbReference type="ARBA" id="ARBA00023125"/>
    </source>
</evidence>
<dbReference type="InterPro" id="IPR041522">
    <property type="entry name" value="CdaR_GGDEF"/>
</dbReference>
<evidence type="ECO:0000313" key="6">
    <source>
        <dbReference type="EMBL" id="MVQ34919.1"/>
    </source>
</evidence>
<dbReference type="Pfam" id="PF12833">
    <property type="entry name" value="HTH_18"/>
    <property type="match status" value="1"/>
</dbReference>
<keyword evidence="4" id="KW-0812">Transmembrane</keyword>
<dbReference type="Gene3D" id="1.10.10.60">
    <property type="entry name" value="Homeodomain-like"/>
    <property type="match status" value="2"/>
</dbReference>
<feature type="transmembrane region" description="Helical" evidence="4">
    <location>
        <begin position="303"/>
        <end position="325"/>
    </location>
</feature>
<keyword evidence="1" id="KW-0805">Transcription regulation</keyword>
<dbReference type="EMBL" id="WSEM01000008">
    <property type="protein sequence ID" value="MVQ34919.1"/>
    <property type="molecule type" value="Genomic_DNA"/>
</dbReference>
<dbReference type="SMART" id="SM00342">
    <property type="entry name" value="HTH_ARAC"/>
    <property type="match status" value="1"/>
</dbReference>
<keyword evidence="3" id="KW-0804">Transcription</keyword>
<comment type="caution">
    <text evidence="6">The sequence shown here is derived from an EMBL/GenBank/DDBJ whole genome shotgun (WGS) entry which is preliminary data.</text>
</comment>
<dbReference type="SUPFAM" id="SSF46689">
    <property type="entry name" value="Homeodomain-like"/>
    <property type="match status" value="2"/>
</dbReference>